<keyword evidence="10" id="KW-0511">Multifunctional enzyme</keyword>
<dbReference type="GO" id="GO:0032259">
    <property type="term" value="P:methylation"/>
    <property type="evidence" value="ECO:0007669"/>
    <property type="project" value="UniProtKB-KW"/>
</dbReference>
<dbReference type="FunFam" id="3.40.1010.10:FF:000003">
    <property type="entry name" value="Putative Uroporphyrinogen-III C-methyltransferase"/>
    <property type="match status" value="1"/>
</dbReference>
<keyword evidence="3 14" id="KW-0489">Methyltransferase</keyword>
<dbReference type="InterPro" id="IPR050161">
    <property type="entry name" value="Siro_Cobalamin_biosynth"/>
</dbReference>
<sequence>MTSPYPLALLLGGRRVLVVGGGAVATRRVPALLDAGALVEVVSPHLTPALRALADAGRVTWSGRRFQASDVDGAWLVQVAVDDPAAAAAVSAAALERRVFCVRADDRHAATAWTPATTRHGAVTVAVTAGGDPPRAVVIRDAIREGLLDGTLPGCAVPAPAGTSAPAREVVGGGRVVLVGAGPGDPELITVKGRRLLAAADVVVADRLVPGLLLDELRPEVELVDASKIPYGPAKAQEEINRILVERAAAGLTVVRLKGGDPYVFGRGGEEALACAEAGVPVTVVPGVTSSVAAPAVAGIPVTHRGVAHEFTVVSGHVAPDSPASLVDWPALARMRGTLVVLMGLKNLPKITATLLAHGRAPDTPAAVVQEGTTGSQRVLRAVLADVAERTAAAGFRPPAIVVVGEVVGVLPVEEERAADQP</sequence>
<dbReference type="PANTHER" id="PTHR45790">
    <property type="entry name" value="SIROHEME SYNTHASE-RELATED"/>
    <property type="match status" value="1"/>
</dbReference>
<dbReference type="UniPathway" id="UPA00262">
    <property type="reaction ID" value="UER00222"/>
</dbReference>
<dbReference type="InterPro" id="IPR012409">
    <property type="entry name" value="Sirohaem_synth"/>
</dbReference>
<dbReference type="GO" id="GO:0004851">
    <property type="term" value="F:uroporphyrin-III C-methyltransferase activity"/>
    <property type="evidence" value="ECO:0007669"/>
    <property type="project" value="InterPro"/>
</dbReference>
<evidence type="ECO:0000256" key="4">
    <source>
        <dbReference type="ARBA" id="ARBA00022679"/>
    </source>
</evidence>
<keyword evidence="7" id="KW-0520">NAD</keyword>
<reference evidence="14 15" key="1">
    <citation type="submission" date="2020-03" db="EMBL/GenBank/DDBJ databases">
        <title>Whole genome shotgun sequence of Phytohabitans suffuscus NBRC 105367.</title>
        <authorList>
            <person name="Komaki H."/>
            <person name="Tamura T."/>
        </authorList>
    </citation>
    <scope>NUCLEOTIDE SEQUENCE [LARGE SCALE GENOMIC DNA]</scope>
    <source>
        <strain evidence="14 15">NBRC 105367</strain>
    </source>
</reference>
<dbReference type="GO" id="GO:0019354">
    <property type="term" value="P:siroheme biosynthetic process"/>
    <property type="evidence" value="ECO:0007669"/>
    <property type="project" value="UniProtKB-UniPathway"/>
</dbReference>
<dbReference type="PROSITE" id="PS00839">
    <property type="entry name" value="SUMT_1"/>
    <property type="match status" value="1"/>
</dbReference>
<proteinExistence type="predicted"/>
<dbReference type="SUPFAM" id="SSF53790">
    <property type="entry name" value="Tetrapyrrole methylase"/>
    <property type="match status" value="1"/>
</dbReference>
<dbReference type="InterPro" id="IPR006366">
    <property type="entry name" value="CobA/CysG_C"/>
</dbReference>
<feature type="domain" description="Tetrapyrrole methylase" evidence="13">
    <location>
        <begin position="175"/>
        <end position="387"/>
    </location>
</feature>
<dbReference type="AlphaFoldDB" id="A0A6F8YMN6"/>
<evidence type="ECO:0000256" key="10">
    <source>
        <dbReference type="ARBA" id="ARBA00023268"/>
    </source>
</evidence>
<reference evidence="14 15" key="2">
    <citation type="submission" date="2020-03" db="EMBL/GenBank/DDBJ databases">
        <authorList>
            <person name="Ichikawa N."/>
            <person name="Kimura A."/>
            <person name="Kitahashi Y."/>
            <person name="Uohara A."/>
        </authorList>
    </citation>
    <scope>NUCLEOTIDE SEQUENCE [LARGE SCALE GENOMIC DNA]</scope>
    <source>
        <strain evidence="14 15">NBRC 105367</strain>
    </source>
</reference>
<evidence type="ECO:0000256" key="1">
    <source>
        <dbReference type="ARBA" id="ARBA00005010"/>
    </source>
</evidence>
<evidence type="ECO:0000256" key="7">
    <source>
        <dbReference type="ARBA" id="ARBA00023027"/>
    </source>
</evidence>
<dbReference type="NCBIfam" id="TIGR01470">
    <property type="entry name" value="cysG_Nterm"/>
    <property type="match status" value="1"/>
</dbReference>
<keyword evidence="6" id="KW-0560">Oxidoreductase</keyword>
<dbReference type="InterPro" id="IPR000878">
    <property type="entry name" value="4pyrrol_Mease"/>
</dbReference>
<evidence type="ECO:0000256" key="12">
    <source>
        <dbReference type="PIRSR" id="PIRSR036426-1"/>
    </source>
</evidence>
<dbReference type="GO" id="GO:0043115">
    <property type="term" value="F:precorrin-2 dehydrogenase activity"/>
    <property type="evidence" value="ECO:0007669"/>
    <property type="project" value="UniProtKB-EC"/>
</dbReference>
<dbReference type="PIRSF" id="PIRSF036426">
    <property type="entry name" value="Sirohaem_synth"/>
    <property type="match status" value="1"/>
</dbReference>
<evidence type="ECO:0000256" key="11">
    <source>
        <dbReference type="ARBA" id="ARBA00047561"/>
    </source>
</evidence>
<accession>A0A6F8YMN6</accession>
<keyword evidence="9" id="KW-0627">Porphyrin biosynthesis</keyword>
<evidence type="ECO:0000256" key="6">
    <source>
        <dbReference type="ARBA" id="ARBA00023002"/>
    </source>
</evidence>
<protein>
    <submittedName>
        <fullName evidence="14">Uroporphyrinogen-III C-methyltransferase</fullName>
    </submittedName>
</protein>
<evidence type="ECO:0000313" key="15">
    <source>
        <dbReference type="Proteomes" id="UP000503011"/>
    </source>
</evidence>
<dbReference type="GO" id="GO:0051287">
    <property type="term" value="F:NAD binding"/>
    <property type="evidence" value="ECO:0007669"/>
    <property type="project" value="InterPro"/>
</dbReference>
<dbReference type="Pfam" id="PF00590">
    <property type="entry name" value="TP_methylase"/>
    <property type="match status" value="1"/>
</dbReference>
<keyword evidence="4 14" id="KW-0808">Transferase</keyword>
<dbReference type="Gene3D" id="3.40.1010.10">
    <property type="entry name" value="Cobalt-precorrin-4 Transmethylase, Domain 1"/>
    <property type="match status" value="1"/>
</dbReference>
<name>A0A6F8YMN6_9ACTN</name>
<dbReference type="GO" id="GO:0051266">
    <property type="term" value="F:sirohydrochlorin ferrochelatase activity"/>
    <property type="evidence" value="ECO:0007669"/>
    <property type="project" value="InterPro"/>
</dbReference>
<dbReference type="Proteomes" id="UP000503011">
    <property type="component" value="Chromosome"/>
</dbReference>
<dbReference type="EMBL" id="AP022871">
    <property type="protein sequence ID" value="BCB87323.1"/>
    <property type="molecule type" value="Genomic_DNA"/>
</dbReference>
<dbReference type="NCBIfam" id="TIGR01469">
    <property type="entry name" value="cobA_cysG_Cterm"/>
    <property type="match status" value="1"/>
</dbReference>
<dbReference type="GO" id="GO:0009236">
    <property type="term" value="P:cobalamin biosynthetic process"/>
    <property type="evidence" value="ECO:0007669"/>
    <property type="project" value="UniProtKB-KW"/>
</dbReference>
<dbReference type="RefSeq" id="WP_173158874.1">
    <property type="nucleotide sequence ID" value="NZ_AP022871.1"/>
</dbReference>
<evidence type="ECO:0000256" key="8">
    <source>
        <dbReference type="ARBA" id="ARBA00023239"/>
    </source>
</evidence>
<evidence type="ECO:0000256" key="2">
    <source>
        <dbReference type="ARBA" id="ARBA00022573"/>
    </source>
</evidence>
<evidence type="ECO:0000313" key="14">
    <source>
        <dbReference type="EMBL" id="BCB87323.1"/>
    </source>
</evidence>
<dbReference type="InterPro" id="IPR006367">
    <property type="entry name" value="Sirohaem_synthase_N"/>
</dbReference>
<dbReference type="PANTHER" id="PTHR45790:SF3">
    <property type="entry name" value="S-ADENOSYL-L-METHIONINE-DEPENDENT UROPORPHYRINOGEN III METHYLTRANSFERASE, CHLOROPLASTIC"/>
    <property type="match status" value="1"/>
</dbReference>
<dbReference type="CDD" id="cd11642">
    <property type="entry name" value="SUMT"/>
    <property type="match status" value="1"/>
</dbReference>
<comment type="catalytic activity">
    <reaction evidence="11">
        <text>precorrin-2 + NAD(+) = sirohydrochlorin + NADH + 2 H(+)</text>
        <dbReference type="Rhea" id="RHEA:15613"/>
        <dbReference type="ChEBI" id="CHEBI:15378"/>
        <dbReference type="ChEBI" id="CHEBI:57540"/>
        <dbReference type="ChEBI" id="CHEBI:57945"/>
        <dbReference type="ChEBI" id="CHEBI:58351"/>
        <dbReference type="ChEBI" id="CHEBI:58827"/>
        <dbReference type="EC" id="1.3.1.76"/>
    </reaction>
</comment>
<dbReference type="Gene3D" id="3.30.950.10">
    <property type="entry name" value="Methyltransferase, Cobalt-precorrin-4 Transmethylase, Domain 2"/>
    <property type="match status" value="1"/>
</dbReference>
<feature type="active site" description="Proton acceptor" evidence="12">
    <location>
        <position position="206"/>
    </location>
</feature>
<evidence type="ECO:0000256" key="9">
    <source>
        <dbReference type="ARBA" id="ARBA00023244"/>
    </source>
</evidence>
<organism evidence="14 15">
    <name type="scientific">Phytohabitans suffuscus</name>
    <dbReference type="NCBI Taxonomy" id="624315"/>
    <lineage>
        <taxon>Bacteria</taxon>
        <taxon>Bacillati</taxon>
        <taxon>Actinomycetota</taxon>
        <taxon>Actinomycetes</taxon>
        <taxon>Micromonosporales</taxon>
        <taxon>Micromonosporaceae</taxon>
    </lineage>
</organism>
<dbReference type="InterPro" id="IPR014777">
    <property type="entry name" value="4pyrrole_Mease_sub1"/>
</dbReference>
<keyword evidence="2" id="KW-0169">Cobalamin biosynthesis</keyword>
<comment type="pathway">
    <text evidence="1">Porphyrin-containing compound metabolism; siroheme biosynthesis; sirohydrochlorin from precorrin-2: step 1/1.</text>
</comment>
<dbReference type="InterPro" id="IPR035996">
    <property type="entry name" value="4pyrrol_Methylase_sf"/>
</dbReference>
<dbReference type="FunFam" id="3.30.950.10:FF:000001">
    <property type="entry name" value="Siroheme synthase"/>
    <property type="match status" value="1"/>
</dbReference>
<dbReference type="Gene3D" id="3.40.50.720">
    <property type="entry name" value="NAD(P)-binding Rossmann-like Domain"/>
    <property type="match status" value="1"/>
</dbReference>
<evidence type="ECO:0000256" key="5">
    <source>
        <dbReference type="ARBA" id="ARBA00022691"/>
    </source>
</evidence>
<keyword evidence="8" id="KW-0456">Lyase</keyword>
<keyword evidence="15" id="KW-1185">Reference proteome</keyword>
<dbReference type="InterPro" id="IPR036291">
    <property type="entry name" value="NAD(P)-bd_dom_sf"/>
</dbReference>
<dbReference type="NCBIfam" id="NF004790">
    <property type="entry name" value="PRK06136.1"/>
    <property type="match status" value="1"/>
</dbReference>
<gene>
    <name evidence="14" type="ORF">Psuf_046360</name>
</gene>
<evidence type="ECO:0000256" key="3">
    <source>
        <dbReference type="ARBA" id="ARBA00022603"/>
    </source>
</evidence>
<dbReference type="SUPFAM" id="SSF51735">
    <property type="entry name" value="NAD(P)-binding Rossmann-fold domains"/>
    <property type="match status" value="1"/>
</dbReference>
<feature type="active site" description="Proton donor" evidence="12">
    <location>
        <position position="228"/>
    </location>
</feature>
<dbReference type="InterPro" id="IPR014776">
    <property type="entry name" value="4pyrrole_Mease_sub2"/>
</dbReference>
<evidence type="ECO:0000259" key="13">
    <source>
        <dbReference type="Pfam" id="PF00590"/>
    </source>
</evidence>
<dbReference type="Pfam" id="PF13241">
    <property type="entry name" value="NAD_binding_7"/>
    <property type="match status" value="1"/>
</dbReference>
<keyword evidence="5" id="KW-0949">S-adenosyl-L-methionine</keyword>
<dbReference type="KEGG" id="psuu:Psuf_046360"/>
<dbReference type="InterPro" id="IPR003043">
    <property type="entry name" value="Uropor_MeTrfase_CS"/>
</dbReference>